<dbReference type="InterPro" id="IPR001525">
    <property type="entry name" value="C5_MeTfrase"/>
</dbReference>
<dbReference type="RefSeq" id="WP_122084589.1">
    <property type="nucleotide sequence ID" value="NZ_CBCRWO010000003.1"/>
</dbReference>
<evidence type="ECO:0000313" key="8">
    <source>
        <dbReference type="EMBL" id="RMD20543.1"/>
    </source>
</evidence>
<dbReference type="Pfam" id="PF00145">
    <property type="entry name" value="DNA_methylase"/>
    <property type="match status" value="1"/>
</dbReference>
<evidence type="ECO:0000256" key="5">
    <source>
        <dbReference type="ARBA" id="ARBA00022747"/>
    </source>
</evidence>
<protein>
    <recommendedName>
        <fullName evidence="1">DNA (cytosine-5-)-methyltransferase</fullName>
        <ecNumber evidence="1">2.1.1.37</ecNumber>
    </recommendedName>
</protein>
<dbReference type="NCBIfam" id="TIGR00675">
    <property type="entry name" value="dcm"/>
    <property type="match status" value="1"/>
</dbReference>
<gene>
    <name evidence="8" type="ORF">EAW56_00080</name>
</gene>
<dbReference type="InterPro" id="IPR050750">
    <property type="entry name" value="C5-MTase"/>
</dbReference>
<accession>A0ABX9UM60</accession>
<feature type="active site" evidence="6">
    <location>
        <position position="84"/>
    </location>
</feature>
<keyword evidence="9" id="KW-1185">Reference proteome</keyword>
<reference evidence="8 9" key="1">
    <citation type="submission" date="2018-10" db="EMBL/GenBank/DDBJ databases">
        <title>Whole genome sequence of Corynebacterium gottingense DSM 130494T.</title>
        <authorList>
            <person name="Bernier A.-M."/>
            <person name="Bernard K."/>
        </authorList>
    </citation>
    <scope>NUCLEOTIDE SEQUENCE [LARGE SCALE GENOMIC DNA]</scope>
    <source>
        <strain evidence="8 9">DSM 103494</strain>
    </source>
</reference>
<organism evidence="8 9">
    <name type="scientific">Corynebacterium gottingense</name>
    <dbReference type="NCBI Taxonomy" id="2041036"/>
    <lineage>
        <taxon>Bacteria</taxon>
        <taxon>Bacillati</taxon>
        <taxon>Actinomycetota</taxon>
        <taxon>Actinomycetes</taxon>
        <taxon>Mycobacteriales</taxon>
        <taxon>Corynebacteriaceae</taxon>
        <taxon>Corynebacterium</taxon>
    </lineage>
</organism>
<keyword evidence="2 6" id="KW-0489">Methyltransferase</keyword>
<evidence type="ECO:0000256" key="2">
    <source>
        <dbReference type="ARBA" id="ARBA00022603"/>
    </source>
</evidence>
<keyword evidence="5" id="KW-0680">Restriction system</keyword>
<sequence length="379" mass="41660">MSHLYPVPSTGQPTAIEFFAGIGLARAGMSDAGISTVWANDYDKNKFAMYSGQWGGDDFALENVFDVDPDQVPHADIAWSSSPCTDLSLAGKRSGISGRESSAFFGFTKVLRGMGDRGPSVAVLENVVGLASSHGGDDLRAAIREFNGLGYAVDVVTIDARRFVPQSRPRLFLIGAKRPLEGGKDDTALRPDSVAWVHQEDGFRTFKFPFPPIPAPRKEGLSSEIEHLADDDPRWWDSQRTDNFIRSMSPTQRLRADGFINARELSARTAYRRTRNGVPTWEMRAEDIAGCLRTARGGSSKQAVALMGDGRIRVRWMTGLEYARLMGAGWYNLRGLRESQIHYGFGDAVAVPVVSWLSREALVPLTLQTRGGTYSEHAL</sequence>
<dbReference type="InterPro" id="IPR029063">
    <property type="entry name" value="SAM-dependent_MTases_sf"/>
</dbReference>
<dbReference type="GO" id="GO:0008168">
    <property type="term" value="F:methyltransferase activity"/>
    <property type="evidence" value="ECO:0007669"/>
    <property type="project" value="UniProtKB-KW"/>
</dbReference>
<evidence type="ECO:0000256" key="4">
    <source>
        <dbReference type="ARBA" id="ARBA00022691"/>
    </source>
</evidence>
<evidence type="ECO:0000313" key="9">
    <source>
        <dbReference type="Proteomes" id="UP000266886"/>
    </source>
</evidence>
<comment type="caution">
    <text evidence="8">The sequence shown here is derived from an EMBL/GenBank/DDBJ whole genome shotgun (WGS) entry which is preliminary data.</text>
</comment>
<evidence type="ECO:0000256" key="6">
    <source>
        <dbReference type="PROSITE-ProRule" id="PRU01016"/>
    </source>
</evidence>
<evidence type="ECO:0000256" key="7">
    <source>
        <dbReference type="RuleBase" id="RU000416"/>
    </source>
</evidence>
<keyword evidence="3 6" id="KW-0808">Transferase</keyword>
<dbReference type="Gene3D" id="3.40.50.150">
    <property type="entry name" value="Vaccinia Virus protein VP39"/>
    <property type="match status" value="1"/>
</dbReference>
<keyword evidence="4 6" id="KW-0949">S-adenosyl-L-methionine</keyword>
<dbReference type="SUPFAM" id="SSF53335">
    <property type="entry name" value="S-adenosyl-L-methionine-dependent methyltransferases"/>
    <property type="match status" value="1"/>
</dbReference>
<evidence type="ECO:0000256" key="1">
    <source>
        <dbReference type="ARBA" id="ARBA00011975"/>
    </source>
</evidence>
<name>A0ABX9UM60_9CORY</name>
<dbReference type="EC" id="2.1.1.37" evidence="1"/>
<dbReference type="PANTHER" id="PTHR46098">
    <property type="entry name" value="TRNA (CYTOSINE(38)-C(5))-METHYLTRANSFERASE"/>
    <property type="match status" value="1"/>
</dbReference>
<dbReference type="Proteomes" id="UP000266886">
    <property type="component" value="Unassembled WGS sequence"/>
</dbReference>
<dbReference type="GO" id="GO:0032259">
    <property type="term" value="P:methylation"/>
    <property type="evidence" value="ECO:0007669"/>
    <property type="project" value="UniProtKB-KW"/>
</dbReference>
<dbReference type="PROSITE" id="PS51679">
    <property type="entry name" value="SAM_MT_C5"/>
    <property type="match status" value="1"/>
</dbReference>
<dbReference type="PANTHER" id="PTHR46098:SF1">
    <property type="entry name" value="TRNA (CYTOSINE(38)-C(5))-METHYLTRANSFERASE"/>
    <property type="match status" value="1"/>
</dbReference>
<dbReference type="EMBL" id="RDRE01000001">
    <property type="protein sequence ID" value="RMD20543.1"/>
    <property type="molecule type" value="Genomic_DNA"/>
</dbReference>
<evidence type="ECO:0000256" key="3">
    <source>
        <dbReference type="ARBA" id="ARBA00022679"/>
    </source>
</evidence>
<comment type="similarity">
    <text evidence="6 7">Belongs to the class I-like SAM-binding methyltransferase superfamily. C5-methyltransferase family.</text>
</comment>
<dbReference type="PRINTS" id="PR00105">
    <property type="entry name" value="C5METTRFRASE"/>
</dbReference>
<proteinExistence type="inferred from homology"/>